<feature type="compositionally biased region" description="Basic residues" evidence="1">
    <location>
        <begin position="119"/>
        <end position="129"/>
    </location>
</feature>
<dbReference type="EMBL" id="ML121527">
    <property type="protein sequence ID" value="RPB29913.1"/>
    <property type="molecule type" value="Genomic_DNA"/>
</dbReference>
<feature type="compositionally biased region" description="Low complexity" evidence="1">
    <location>
        <begin position="51"/>
        <end position="69"/>
    </location>
</feature>
<feature type="region of interest" description="Disordered" evidence="1">
    <location>
        <begin position="1"/>
        <end position="218"/>
    </location>
</feature>
<protein>
    <submittedName>
        <fullName evidence="2">Uncharacterized protein</fullName>
    </submittedName>
</protein>
<name>A0A3N4M441_9PEZI</name>
<organism evidence="2 3">
    <name type="scientific">Terfezia boudieri ATCC MYA-4762</name>
    <dbReference type="NCBI Taxonomy" id="1051890"/>
    <lineage>
        <taxon>Eukaryota</taxon>
        <taxon>Fungi</taxon>
        <taxon>Dikarya</taxon>
        <taxon>Ascomycota</taxon>
        <taxon>Pezizomycotina</taxon>
        <taxon>Pezizomycetes</taxon>
        <taxon>Pezizales</taxon>
        <taxon>Pezizaceae</taxon>
        <taxon>Terfezia</taxon>
    </lineage>
</organism>
<feature type="compositionally biased region" description="Basic residues" evidence="1">
    <location>
        <begin position="182"/>
        <end position="193"/>
    </location>
</feature>
<feature type="compositionally biased region" description="Acidic residues" evidence="1">
    <location>
        <begin position="260"/>
        <end position="273"/>
    </location>
</feature>
<feature type="compositionally biased region" description="Low complexity" evidence="1">
    <location>
        <begin position="23"/>
        <end position="43"/>
    </location>
</feature>
<evidence type="ECO:0000313" key="2">
    <source>
        <dbReference type="EMBL" id="RPB29913.1"/>
    </source>
</evidence>
<feature type="compositionally biased region" description="Polar residues" evidence="1">
    <location>
        <begin position="144"/>
        <end position="165"/>
    </location>
</feature>
<keyword evidence="3" id="KW-1185">Reference proteome</keyword>
<gene>
    <name evidence="2" type="ORF">L211DRAFT_51742</name>
</gene>
<sequence>MPPKLQVKPRAPPGGRRGGRGGATAAAAAATTGSAAAASTPASIEGSTTPAGESSAVSSAAAATTRSIAPPVGRLDSLKLTSGSASGTPAPSTPEGGGGSGGGDGSGGGGGGGGLRGKAPLRFKPKAVVRKTAEERAKLEATVAATSSISNPNTDPIGAPSSTATRGGFSSRDPRGGGNFRGRGRGGRGRGRGRGSADAGGYQAVTSTASGPFALGSVTSGRSKVIHERGVELRAATSKSKKSRGITIDDGEARVKSERDDPDYYSETDEESDGGPKVNVERIEDLVDSGDEEDEGDGEVVVKSAKMPAMFPLRVERYRHEEKERAIPIFKDPETTGKKGKGVLGGRKIKVEVGDFSLTWRVCVEE</sequence>
<dbReference type="InParanoid" id="A0A3N4M441"/>
<proteinExistence type="predicted"/>
<evidence type="ECO:0000256" key="1">
    <source>
        <dbReference type="SAM" id="MobiDB-lite"/>
    </source>
</evidence>
<feature type="region of interest" description="Disordered" evidence="1">
    <location>
        <begin position="232"/>
        <end position="279"/>
    </location>
</feature>
<evidence type="ECO:0000313" key="3">
    <source>
        <dbReference type="Proteomes" id="UP000267821"/>
    </source>
</evidence>
<feature type="compositionally biased region" description="Gly residues" evidence="1">
    <location>
        <begin position="95"/>
        <end position="116"/>
    </location>
</feature>
<accession>A0A3N4M441</accession>
<dbReference type="OrthoDB" id="5836119at2759"/>
<dbReference type="STRING" id="1051890.A0A3N4M441"/>
<feature type="compositionally biased region" description="Polar residues" evidence="1">
    <location>
        <begin position="79"/>
        <end position="90"/>
    </location>
</feature>
<reference evidence="2 3" key="1">
    <citation type="journal article" date="2018" name="Nat. Ecol. Evol.">
        <title>Pezizomycetes genomes reveal the molecular basis of ectomycorrhizal truffle lifestyle.</title>
        <authorList>
            <person name="Murat C."/>
            <person name="Payen T."/>
            <person name="Noel B."/>
            <person name="Kuo A."/>
            <person name="Morin E."/>
            <person name="Chen J."/>
            <person name="Kohler A."/>
            <person name="Krizsan K."/>
            <person name="Balestrini R."/>
            <person name="Da Silva C."/>
            <person name="Montanini B."/>
            <person name="Hainaut M."/>
            <person name="Levati E."/>
            <person name="Barry K.W."/>
            <person name="Belfiori B."/>
            <person name="Cichocki N."/>
            <person name="Clum A."/>
            <person name="Dockter R.B."/>
            <person name="Fauchery L."/>
            <person name="Guy J."/>
            <person name="Iotti M."/>
            <person name="Le Tacon F."/>
            <person name="Lindquist E.A."/>
            <person name="Lipzen A."/>
            <person name="Malagnac F."/>
            <person name="Mello A."/>
            <person name="Molinier V."/>
            <person name="Miyauchi S."/>
            <person name="Poulain J."/>
            <person name="Riccioni C."/>
            <person name="Rubini A."/>
            <person name="Sitrit Y."/>
            <person name="Splivallo R."/>
            <person name="Traeger S."/>
            <person name="Wang M."/>
            <person name="Zifcakova L."/>
            <person name="Wipf D."/>
            <person name="Zambonelli A."/>
            <person name="Paolocci F."/>
            <person name="Nowrousian M."/>
            <person name="Ottonello S."/>
            <person name="Baldrian P."/>
            <person name="Spatafora J.W."/>
            <person name="Henrissat B."/>
            <person name="Nagy L.G."/>
            <person name="Aury J.M."/>
            <person name="Wincker P."/>
            <person name="Grigoriev I.V."/>
            <person name="Bonfante P."/>
            <person name="Martin F.M."/>
        </authorList>
    </citation>
    <scope>NUCLEOTIDE SEQUENCE [LARGE SCALE GENOMIC DNA]</scope>
    <source>
        <strain evidence="2 3">ATCC MYA-4762</strain>
    </source>
</reference>
<dbReference type="Proteomes" id="UP000267821">
    <property type="component" value="Unassembled WGS sequence"/>
</dbReference>
<dbReference type="AlphaFoldDB" id="A0A3N4M441"/>